<dbReference type="EMBL" id="JAQQDW010000137">
    <property type="protein sequence ID" value="MFM0108762.1"/>
    <property type="molecule type" value="Genomic_DNA"/>
</dbReference>
<keyword evidence="2" id="KW-1185">Reference proteome</keyword>
<comment type="caution">
    <text evidence="1">The sequence shown here is derived from an EMBL/GenBank/DDBJ whole genome shotgun (WGS) entry which is preliminary data.</text>
</comment>
<protein>
    <submittedName>
        <fullName evidence="1">Uncharacterized protein</fullName>
    </submittedName>
</protein>
<dbReference type="Proteomes" id="UP001629235">
    <property type="component" value="Unassembled WGS sequence"/>
</dbReference>
<evidence type="ECO:0000313" key="2">
    <source>
        <dbReference type="Proteomes" id="UP001629235"/>
    </source>
</evidence>
<proteinExistence type="predicted"/>
<name>A0ACC7NMG8_9BURK</name>
<organism evidence="1 2">
    <name type="scientific">Paraburkholderia rhynchosiae</name>
    <dbReference type="NCBI Taxonomy" id="487049"/>
    <lineage>
        <taxon>Bacteria</taxon>
        <taxon>Pseudomonadati</taxon>
        <taxon>Pseudomonadota</taxon>
        <taxon>Betaproteobacteria</taxon>
        <taxon>Burkholderiales</taxon>
        <taxon>Burkholderiaceae</taxon>
        <taxon>Paraburkholderia</taxon>
    </lineage>
</organism>
<evidence type="ECO:0000313" key="1">
    <source>
        <dbReference type="EMBL" id="MFM0108762.1"/>
    </source>
</evidence>
<gene>
    <name evidence="1" type="ORF">PQR01_36530</name>
</gene>
<reference evidence="1 2" key="1">
    <citation type="journal article" date="2024" name="Chem. Sci.">
        <title>Discovery of megapolipeptins by genome mining of a Burkholderiales bacteria collection.</title>
        <authorList>
            <person name="Paulo B.S."/>
            <person name="Recchia M.J.J."/>
            <person name="Lee S."/>
            <person name="Fergusson C.H."/>
            <person name="Romanowski S.B."/>
            <person name="Hernandez A."/>
            <person name="Krull N."/>
            <person name="Liu D.Y."/>
            <person name="Cavanagh H."/>
            <person name="Bos A."/>
            <person name="Gray C.A."/>
            <person name="Murphy B.T."/>
            <person name="Linington R.G."/>
            <person name="Eustaquio A.S."/>
        </authorList>
    </citation>
    <scope>NUCLEOTIDE SEQUENCE [LARGE SCALE GENOMIC DNA]</scope>
    <source>
        <strain evidence="1 2">RL18-126-BIB-B</strain>
    </source>
</reference>
<sequence length="194" mass="20456">MQVKIMSLWVTLLGFCCSASAQQVGAGEHGEDTQRAVAVTTLAVPNVVDSSGKVVGQLFSHGVILNMTGTWIFAPLRRLSVGPTYSASELLWDDDTQLKFATTDCSGPPHIPAHVQGVSGLFRPSVIQRQGHVATLYIAGPGDSVPTPFHSQASGNGGFAGTAICQKADGIASTWPVASSVDLFQLYPEPLHLR</sequence>
<accession>A0ACC7NMG8</accession>